<dbReference type="InterPro" id="IPR011990">
    <property type="entry name" value="TPR-like_helical_dom_sf"/>
</dbReference>
<dbReference type="Proteomes" id="UP000035860">
    <property type="component" value="Unassembled WGS sequence"/>
</dbReference>
<evidence type="ECO:0000313" key="4">
    <source>
        <dbReference type="Proteomes" id="UP000035860"/>
    </source>
</evidence>
<dbReference type="eggNOG" id="COG0457">
    <property type="taxonomic scope" value="Bacteria"/>
</dbReference>
<dbReference type="Gene3D" id="1.25.40.10">
    <property type="entry name" value="Tetratricopeptide repeat domain"/>
    <property type="match status" value="1"/>
</dbReference>
<dbReference type="SUPFAM" id="SSF48452">
    <property type="entry name" value="TPR-like"/>
    <property type="match status" value="1"/>
</dbReference>
<feature type="region of interest" description="Disordered" evidence="1">
    <location>
        <begin position="39"/>
        <end position="70"/>
    </location>
</feature>
<name>A0A066UND6_9GAMM</name>
<feature type="chain" id="PRO_5001631166" evidence="2">
    <location>
        <begin position="39"/>
        <end position="335"/>
    </location>
</feature>
<keyword evidence="2" id="KW-0732">Signal</keyword>
<reference evidence="3 4" key="1">
    <citation type="journal article" date="2014" name="Genome Announc.">
        <title>Draft Genome Sequence of Moraxella bovoculi Strain 237T (ATCC BAA-1259T) Isolated from a Calf with Infectious Bovine Keratoconjunctivitis.</title>
        <authorList>
            <person name="Calcutt M.J."/>
            <person name="Foecking M.F."/>
            <person name="Martin N.T."/>
            <person name="Mhlanga-Mutangadura T."/>
            <person name="Reilly T.J."/>
        </authorList>
    </citation>
    <scope>NUCLEOTIDE SEQUENCE [LARGE SCALE GENOMIC DNA]</scope>
    <source>
        <strain evidence="3 4">237</strain>
    </source>
</reference>
<keyword evidence="4" id="KW-1185">Reference proteome</keyword>
<gene>
    <name evidence="3" type="ORF">MBO_00745</name>
</gene>
<evidence type="ECO:0000256" key="2">
    <source>
        <dbReference type="SAM" id="SignalP"/>
    </source>
</evidence>
<accession>A0A066UND6</accession>
<dbReference type="EMBL" id="AOMT01000005">
    <property type="protein sequence ID" value="KDN25683.1"/>
    <property type="molecule type" value="Genomic_DNA"/>
</dbReference>
<dbReference type="AlphaFoldDB" id="A0A066UND6"/>
<evidence type="ECO:0000313" key="3">
    <source>
        <dbReference type="EMBL" id="KDN25683.1"/>
    </source>
</evidence>
<sequence length="335" mass="36175">MIGKISYLAFIKDINMKKLTVLALSLTLLGFGSAQAHAQAKNTKAKTTKTAKTPAKKAAPKAKAPAVSEAAPTVEQLTAGVSTPQSPKMRSEITTTIINNNAADLLRSPVKGLPTPAVSVSDVENVPTVHTPANKAGTILLDTTLMDEFIAVVSPNARHYPPSFPNATAEYLSTQNVKHLADWIEPYASAPDASFDVVLRAAKLNGIARNLNVGAEYSVRASNHMQKALRLNPKHPEANFLLGMMISEAGGFNEGKKYLEKAASLGYTEAEQSLAQSDLLTDNKQGALNRLRQLQAQHPNNTQIAEQLRIIEEGGYYIWRSNDKTPLNIKPVSQE</sequence>
<comment type="caution">
    <text evidence="3">The sequence shown here is derived from an EMBL/GenBank/DDBJ whole genome shotgun (WGS) entry which is preliminary data.</text>
</comment>
<feature type="compositionally biased region" description="Basic residues" evidence="1">
    <location>
        <begin position="43"/>
        <end position="60"/>
    </location>
</feature>
<organism evidence="3 4">
    <name type="scientific">Moraxella bovoculi 237</name>
    <dbReference type="NCBI Taxonomy" id="743974"/>
    <lineage>
        <taxon>Bacteria</taxon>
        <taxon>Pseudomonadati</taxon>
        <taxon>Pseudomonadota</taxon>
        <taxon>Gammaproteobacteria</taxon>
        <taxon>Moraxellales</taxon>
        <taxon>Moraxellaceae</taxon>
        <taxon>Moraxella</taxon>
    </lineage>
</organism>
<feature type="signal peptide" evidence="2">
    <location>
        <begin position="1"/>
        <end position="38"/>
    </location>
</feature>
<evidence type="ECO:0000256" key="1">
    <source>
        <dbReference type="SAM" id="MobiDB-lite"/>
    </source>
</evidence>
<proteinExistence type="predicted"/>
<protein>
    <submittedName>
        <fullName evidence="3">Uncharacterized protein</fullName>
    </submittedName>
</protein>
<feature type="compositionally biased region" description="Low complexity" evidence="1">
    <location>
        <begin position="61"/>
        <end position="70"/>
    </location>
</feature>